<feature type="domain" description="Nucleotide-diphospho-sugar transferase" evidence="3">
    <location>
        <begin position="55"/>
        <end position="255"/>
    </location>
</feature>
<dbReference type="Proteomes" id="UP001454036">
    <property type="component" value="Unassembled WGS sequence"/>
</dbReference>
<sequence>MDFYRDELDESLSKAATTNKTVILTVVNKAYIEGEKPMLDLFLDGFWLGEDTRGLIDHLLVVAVDKSSYDRCMFLKLHCYKLKTDGVEFESEQFFMSHDFIKMMWRRTLFLRDVLNYGYNFIFTDTDVLWLRNPLLKLNSDERSDLQISTDWFNGDERSEGNLINTGFYMVRSSNKTIALFDEWYRRKEVSQGLKEQDVLLFMMREGMFRTLGLNVKFLDTRYFSGFCELTKDFDAVTTVHSNCCRTINAKLLDLTTVTNKWREYRSPSRNPTSVIRWTVPRDCVESWQISSPELSPMPGPWPTPLSEYD</sequence>
<comment type="caution">
    <text evidence="4">The sequence shown here is derived from an EMBL/GenBank/DDBJ whole genome shotgun (WGS) entry which is preliminary data.</text>
</comment>
<organism evidence="4 5">
    <name type="scientific">Lithospermum erythrorhizon</name>
    <name type="common">Purple gromwell</name>
    <name type="synonym">Lithospermum officinale var. erythrorhizon</name>
    <dbReference type="NCBI Taxonomy" id="34254"/>
    <lineage>
        <taxon>Eukaryota</taxon>
        <taxon>Viridiplantae</taxon>
        <taxon>Streptophyta</taxon>
        <taxon>Embryophyta</taxon>
        <taxon>Tracheophyta</taxon>
        <taxon>Spermatophyta</taxon>
        <taxon>Magnoliopsida</taxon>
        <taxon>eudicotyledons</taxon>
        <taxon>Gunneridae</taxon>
        <taxon>Pentapetalae</taxon>
        <taxon>asterids</taxon>
        <taxon>lamiids</taxon>
        <taxon>Boraginales</taxon>
        <taxon>Boraginaceae</taxon>
        <taxon>Boraginoideae</taxon>
        <taxon>Lithospermeae</taxon>
        <taxon>Lithospermum</taxon>
    </lineage>
</organism>
<keyword evidence="2" id="KW-0735">Signal-anchor</keyword>
<dbReference type="GO" id="GO:0000139">
    <property type="term" value="C:Golgi membrane"/>
    <property type="evidence" value="ECO:0007669"/>
    <property type="project" value="UniProtKB-SubCell"/>
</dbReference>
<dbReference type="GO" id="GO:0071555">
    <property type="term" value="P:cell wall organization"/>
    <property type="evidence" value="ECO:0007669"/>
    <property type="project" value="UniProtKB-KW"/>
</dbReference>
<dbReference type="PANTHER" id="PTHR46038:SF29">
    <property type="entry name" value="NUCLEOTIDE-DIPHOSPHO-SUGAR TRANSFERASE DOMAIN-CONTAINING PROTEIN"/>
    <property type="match status" value="1"/>
</dbReference>
<evidence type="ECO:0000313" key="4">
    <source>
        <dbReference type="EMBL" id="GAA0143066.1"/>
    </source>
</evidence>
<dbReference type="EC" id="2.4.2.-" evidence="2"/>
<dbReference type="InterPro" id="IPR044821">
    <property type="entry name" value="At1g28695/At4g15970-like"/>
</dbReference>
<reference evidence="4 5" key="1">
    <citation type="submission" date="2024-01" db="EMBL/GenBank/DDBJ databases">
        <title>The complete chloroplast genome sequence of Lithospermum erythrorhizon: insights into the phylogenetic relationship among Boraginaceae species and the maternal lineages of purple gromwells.</title>
        <authorList>
            <person name="Okada T."/>
            <person name="Watanabe K."/>
        </authorList>
    </citation>
    <scope>NUCLEOTIDE SEQUENCE [LARGE SCALE GENOMIC DNA]</scope>
</reference>
<keyword evidence="2" id="KW-0328">Glycosyltransferase</keyword>
<dbReference type="PANTHER" id="PTHR46038">
    <property type="entry name" value="EXPRESSED PROTEIN-RELATED"/>
    <property type="match status" value="1"/>
</dbReference>
<keyword evidence="2" id="KW-0808">Transferase</keyword>
<evidence type="ECO:0000256" key="1">
    <source>
        <dbReference type="ARBA" id="ARBA00007033"/>
    </source>
</evidence>
<dbReference type="InterPro" id="IPR029044">
    <property type="entry name" value="Nucleotide-diphossugar_trans"/>
</dbReference>
<evidence type="ECO:0000259" key="3">
    <source>
        <dbReference type="Pfam" id="PF03407"/>
    </source>
</evidence>
<keyword evidence="2" id="KW-0333">Golgi apparatus</keyword>
<dbReference type="Pfam" id="PF03407">
    <property type="entry name" value="Nucleotid_trans"/>
    <property type="match status" value="1"/>
</dbReference>
<evidence type="ECO:0000256" key="2">
    <source>
        <dbReference type="RuleBase" id="RU363055"/>
    </source>
</evidence>
<dbReference type="SUPFAM" id="SSF53448">
    <property type="entry name" value="Nucleotide-diphospho-sugar transferases"/>
    <property type="match status" value="1"/>
</dbReference>
<protein>
    <recommendedName>
        <fullName evidence="2">Glycosyltransferase</fullName>
        <ecNumber evidence="2">2.4.2.-</ecNumber>
    </recommendedName>
</protein>
<keyword evidence="5" id="KW-1185">Reference proteome</keyword>
<name>A0AAV3NWA1_LITER</name>
<dbReference type="GO" id="GO:0016757">
    <property type="term" value="F:glycosyltransferase activity"/>
    <property type="evidence" value="ECO:0007669"/>
    <property type="project" value="UniProtKB-KW"/>
</dbReference>
<dbReference type="EMBL" id="BAABME010000472">
    <property type="protein sequence ID" value="GAA0143066.1"/>
    <property type="molecule type" value="Genomic_DNA"/>
</dbReference>
<accession>A0AAV3NWA1</accession>
<comment type="similarity">
    <text evidence="1 2">Belongs to the glycosyltransferase 77 family.</text>
</comment>
<keyword evidence="2" id="KW-0812">Transmembrane</keyword>
<dbReference type="AlphaFoldDB" id="A0AAV3NWA1"/>
<proteinExistence type="inferred from homology"/>
<dbReference type="InterPro" id="IPR005069">
    <property type="entry name" value="Nucl-diP-sugar_transferase"/>
</dbReference>
<evidence type="ECO:0000313" key="5">
    <source>
        <dbReference type="Proteomes" id="UP001454036"/>
    </source>
</evidence>
<comment type="subcellular location">
    <subcellularLocation>
        <location evidence="2">Golgi apparatus membrane</location>
        <topology evidence="2">Single-pass type II membrane protein</topology>
    </subcellularLocation>
</comment>
<gene>
    <name evidence="4" type="ORF">LIER_03834</name>
</gene>
<keyword evidence="2" id="KW-0961">Cell wall biogenesis/degradation</keyword>